<evidence type="ECO:0000313" key="8">
    <source>
        <dbReference type="EMBL" id="NYI43453.1"/>
    </source>
</evidence>
<dbReference type="Proteomes" id="UP000562045">
    <property type="component" value="Unassembled WGS sequence"/>
</dbReference>
<keyword evidence="3 6" id="KW-0732">Signal</keyword>
<evidence type="ECO:0000313" key="9">
    <source>
        <dbReference type="Proteomes" id="UP000562045"/>
    </source>
</evidence>
<evidence type="ECO:0000256" key="4">
    <source>
        <dbReference type="RuleBase" id="RU003744"/>
    </source>
</evidence>
<gene>
    <name evidence="8" type="ORF">BJ993_000533</name>
</gene>
<dbReference type="GO" id="GO:0030288">
    <property type="term" value="C:outer membrane-bounded periplasmic space"/>
    <property type="evidence" value="ECO:0007669"/>
    <property type="project" value="TreeGrafter"/>
</dbReference>
<dbReference type="PROSITE" id="PS01039">
    <property type="entry name" value="SBP_BACTERIAL_3"/>
    <property type="match status" value="1"/>
</dbReference>
<dbReference type="CDD" id="cd13690">
    <property type="entry name" value="PBP2_GluB"/>
    <property type="match status" value="1"/>
</dbReference>
<dbReference type="InterPro" id="IPR018313">
    <property type="entry name" value="SBP_3_CS"/>
</dbReference>
<feature type="chain" id="PRO_5031107910" evidence="6">
    <location>
        <begin position="26"/>
        <end position="321"/>
    </location>
</feature>
<proteinExistence type="inferred from homology"/>
<dbReference type="PROSITE" id="PS51257">
    <property type="entry name" value="PROKAR_LIPOPROTEIN"/>
    <property type="match status" value="1"/>
</dbReference>
<dbReference type="GO" id="GO:0005576">
    <property type="term" value="C:extracellular region"/>
    <property type="evidence" value="ECO:0007669"/>
    <property type="project" value="TreeGrafter"/>
</dbReference>
<sequence>MIRATTPRVLATTLTAALLLLGACGYDETVVPPPKAAGSTPAAGTKPVECDNPTQSYAPSTDRGAARAQLLNEDRLVVGVSADTFQMGWANPFKDSEIQGFDIDVAQAIADALGVDLQLRVISAAERPTLLGATIDGETHEQEIDLVARNYTMNCTRWSQIGFSAVYYNATQKVLVREDDVAAFEKKGVKSLSGKKVCAPAGSTSIDNIKKIQPDVVTVAAANHTGCLVKFQQGEVDAITGDDTVLAGLAAQDPYAEVPEQKKLTDEPYGIGANQDDVALIRFVNSVLEERRSNGDWQASYDEWLEPYLGDATPPTPQYGR</sequence>
<dbReference type="PANTHER" id="PTHR30085">
    <property type="entry name" value="AMINO ACID ABC TRANSPORTER PERMEASE"/>
    <property type="match status" value="1"/>
</dbReference>
<dbReference type="AlphaFoldDB" id="A0A7Z0CLY2"/>
<evidence type="ECO:0000256" key="5">
    <source>
        <dbReference type="SAM" id="MobiDB-lite"/>
    </source>
</evidence>
<evidence type="ECO:0000256" key="1">
    <source>
        <dbReference type="ARBA" id="ARBA00010333"/>
    </source>
</evidence>
<feature type="domain" description="Solute-binding protein family 3/N-terminal" evidence="7">
    <location>
        <begin position="75"/>
        <end position="307"/>
    </location>
</feature>
<evidence type="ECO:0000256" key="6">
    <source>
        <dbReference type="SAM" id="SignalP"/>
    </source>
</evidence>
<dbReference type="RefSeq" id="WP_179647636.1">
    <property type="nucleotide sequence ID" value="NZ_JACBZM010000001.1"/>
</dbReference>
<organism evidence="8 9">
    <name type="scientific">Nocardioides aromaticivorans</name>
    <dbReference type="NCBI Taxonomy" id="200618"/>
    <lineage>
        <taxon>Bacteria</taxon>
        <taxon>Bacillati</taxon>
        <taxon>Actinomycetota</taxon>
        <taxon>Actinomycetes</taxon>
        <taxon>Propionibacteriales</taxon>
        <taxon>Nocardioidaceae</taxon>
        <taxon>Nocardioides</taxon>
    </lineage>
</organism>
<dbReference type="PANTHER" id="PTHR30085:SF6">
    <property type="entry name" value="ABC TRANSPORTER GLUTAMINE-BINDING PROTEIN GLNH"/>
    <property type="match status" value="1"/>
</dbReference>
<dbReference type="GO" id="GO:0006865">
    <property type="term" value="P:amino acid transport"/>
    <property type="evidence" value="ECO:0007669"/>
    <property type="project" value="TreeGrafter"/>
</dbReference>
<evidence type="ECO:0000256" key="3">
    <source>
        <dbReference type="ARBA" id="ARBA00022729"/>
    </source>
</evidence>
<dbReference type="InterPro" id="IPR001638">
    <property type="entry name" value="Solute-binding_3/MltF_N"/>
</dbReference>
<dbReference type="Pfam" id="PF00497">
    <property type="entry name" value="SBP_bac_3"/>
    <property type="match status" value="1"/>
</dbReference>
<comment type="similarity">
    <text evidence="1 4">Belongs to the bacterial solute-binding protein 3 family.</text>
</comment>
<keyword evidence="2" id="KW-0813">Transport</keyword>
<dbReference type="Gene3D" id="3.40.190.10">
    <property type="entry name" value="Periplasmic binding protein-like II"/>
    <property type="match status" value="2"/>
</dbReference>
<dbReference type="InterPro" id="IPR051455">
    <property type="entry name" value="Bact_solute-bind_prot3"/>
</dbReference>
<comment type="caution">
    <text evidence="8">The sequence shown here is derived from an EMBL/GenBank/DDBJ whole genome shotgun (WGS) entry which is preliminary data.</text>
</comment>
<dbReference type="EMBL" id="JACBZM010000001">
    <property type="protein sequence ID" value="NYI43453.1"/>
    <property type="molecule type" value="Genomic_DNA"/>
</dbReference>
<dbReference type="SMART" id="SM00062">
    <property type="entry name" value="PBPb"/>
    <property type="match status" value="1"/>
</dbReference>
<reference evidence="8 9" key="1">
    <citation type="submission" date="2020-07" db="EMBL/GenBank/DDBJ databases">
        <title>Sequencing the genomes of 1000 actinobacteria strains.</title>
        <authorList>
            <person name="Klenk H.-P."/>
        </authorList>
    </citation>
    <scope>NUCLEOTIDE SEQUENCE [LARGE SCALE GENOMIC DNA]</scope>
    <source>
        <strain evidence="8 9">DSM 15131</strain>
    </source>
</reference>
<evidence type="ECO:0000256" key="2">
    <source>
        <dbReference type="ARBA" id="ARBA00022448"/>
    </source>
</evidence>
<feature type="signal peptide" evidence="6">
    <location>
        <begin position="1"/>
        <end position="25"/>
    </location>
</feature>
<feature type="region of interest" description="Disordered" evidence="5">
    <location>
        <begin position="35"/>
        <end position="62"/>
    </location>
</feature>
<accession>A0A7Z0CLY2</accession>
<dbReference type="SUPFAM" id="SSF53850">
    <property type="entry name" value="Periplasmic binding protein-like II"/>
    <property type="match status" value="1"/>
</dbReference>
<name>A0A7Z0CLY2_9ACTN</name>
<evidence type="ECO:0000259" key="7">
    <source>
        <dbReference type="SMART" id="SM00062"/>
    </source>
</evidence>
<protein>
    <submittedName>
        <fullName evidence="8">Polar amino acid transport system substrate-binding protein</fullName>
    </submittedName>
</protein>